<evidence type="ECO:0000256" key="1">
    <source>
        <dbReference type="SAM" id="MobiDB-lite"/>
    </source>
</evidence>
<dbReference type="Proteomes" id="UP000186817">
    <property type="component" value="Unassembled WGS sequence"/>
</dbReference>
<evidence type="ECO:0000313" key="3">
    <source>
        <dbReference type="Proteomes" id="UP000186817"/>
    </source>
</evidence>
<feature type="region of interest" description="Disordered" evidence="1">
    <location>
        <begin position="367"/>
        <end position="410"/>
    </location>
</feature>
<keyword evidence="3" id="KW-1185">Reference proteome</keyword>
<name>A0A1Q9C8M0_SYMMI</name>
<dbReference type="OrthoDB" id="411615at2759"/>
<accession>A0A1Q9C8M0</accession>
<organism evidence="2 3">
    <name type="scientific">Symbiodinium microadriaticum</name>
    <name type="common">Dinoflagellate</name>
    <name type="synonym">Zooxanthella microadriatica</name>
    <dbReference type="NCBI Taxonomy" id="2951"/>
    <lineage>
        <taxon>Eukaryota</taxon>
        <taxon>Sar</taxon>
        <taxon>Alveolata</taxon>
        <taxon>Dinophyceae</taxon>
        <taxon>Suessiales</taxon>
        <taxon>Symbiodiniaceae</taxon>
        <taxon>Symbiodinium</taxon>
    </lineage>
</organism>
<proteinExistence type="predicted"/>
<dbReference type="EMBL" id="LSRX01001502">
    <property type="protein sequence ID" value="OLP79293.1"/>
    <property type="molecule type" value="Genomic_DNA"/>
</dbReference>
<reference evidence="2 3" key="1">
    <citation type="submission" date="2016-02" db="EMBL/GenBank/DDBJ databases">
        <title>Genome analysis of coral dinoflagellate symbionts highlights evolutionary adaptations to a symbiotic lifestyle.</title>
        <authorList>
            <person name="Aranda M."/>
            <person name="Li Y."/>
            <person name="Liew Y.J."/>
            <person name="Baumgarten S."/>
            <person name="Simakov O."/>
            <person name="Wilson M."/>
            <person name="Piel J."/>
            <person name="Ashoor H."/>
            <person name="Bougouffa S."/>
            <person name="Bajic V.B."/>
            <person name="Ryu T."/>
            <person name="Ravasi T."/>
            <person name="Bayer T."/>
            <person name="Micklem G."/>
            <person name="Kim H."/>
            <person name="Bhak J."/>
            <person name="Lajeunesse T.C."/>
            <person name="Voolstra C.R."/>
        </authorList>
    </citation>
    <scope>NUCLEOTIDE SEQUENCE [LARGE SCALE GENOMIC DNA]</scope>
    <source>
        <strain evidence="2 3">CCMP2467</strain>
    </source>
</reference>
<evidence type="ECO:0000313" key="2">
    <source>
        <dbReference type="EMBL" id="OLP79293.1"/>
    </source>
</evidence>
<comment type="caution">
    <text evidence="2">The sequence shown here is derived from an EMBL/GenBank/DDBJ whole genome shotgun (WGS) entry which is preliminary data.</text>
</comment>
<dbReference type="AlphaFoldDB" id="A0A1Q9C8M0"/>
<protein>
    <submittedName>
        <fullName evidence="2">Copia protein</fullName>
    </submittedName>
</protein>
<sequence>MAQSKATPGVPTPLAETGLSLGTRFARLTESGPRFTPAEARTAPMSELGQLTVTFGKHAKGRTFEDAIVSKYWYKWPQSGGEIWGFPLKQLHEYESTTNHVSDELTTSVSCKSDLRQAPQIIEACMNAFTRAQQISWETFEVPEVLPTSEWKSIFEAAASDMLERMDTAEPISDDATFDRILQHCIMAKNALARHEGYSPEQIVFGKALRIPGSNTSDEDLTSHALTEGAELEAEWHRERLHLRCVARKAFLEADNSQTIRRAALRRSTPLRGPFTPGMWVLYWTKKTSPNRLAAGRWHGPAKVICSEGKSIVWVAHGTTIIRSAPENLRPASLREWQSLTDSTLQEGWKNTGGASTFLDITAPAASSSDDFRAGPDAGSSAPPPAIVPEPTLNVVGPGNSQPTPPADDIIQPEQELTPQVSQDNDGVELGSLPATAPSSIPVAVEATPLPIENPQDVPVPESDDGLIANPIFLSCEETGIVDEDGDALVQFSTVEDGEDSCCPPLAEDNYPYVLEPLQPSPQQAFCLEVELKSKEVKRWHGEKSPGQLVTVAAAMKRTRAEVSLKHLSPKEVALFEQAKLKEINCWVQTSAIRGILRRKLNPDQILKSRWILTWKAPEEGETQQRAKARLVVLGYQDPKLTEVSRDAPTLSKEGRSIVLQTIASRRFQLSSFDIKTAFSACVFLLRKNDTLHGILGMHVDDGVGGGDSVFKSKIDELQKSLPFGSRKFDSFTFTGIHLQQHADGSIKASQGDYVRSIPAIDIGRPRRQNLEMRANETEQSKLRGLIGSLQYAVTHTRPDMATKLGEIQSQTSCPTIQTPMSANKVLREAQETSFVSIRYLPIPVSQITFVSFGDASFASAKNLNSHQGALICATDENLNRNQEAPVSPVAWSSKRIPRVVRSTLSAEAYAMSKAVDILGWIRALWGVIHIPHFKWQDPAAGFKQLRTATVVTDCKSLYDLVTRLAMPSCEEFRTTLEVLLIKQRCSENSVFRWIPTTLQVADSLTKPMDPVLLRTVLAQGPVHVHLWPFKARGSWEGGNEVAAEQHMDRQS</sequence>
<gene>
    <name evidence="2" type="primary">GIP</name>
    <name evidence="2" type="ORF">AK812_SmicGene40426</name>
</gene>